<dbReference type="Proteomes" id="UP000294257">
    <property type="component" value="Unassembled WGS sequence"/>
</dbReference>
<evidence type="ECO:0000313" key="3">
    <source>
        <dbReference type="Proteomes" id="UP000294257"/>
    </source>
</evidence>
<dbReference type="InterPro" id="IPR006311">
    <property type="entry name" value="TAT_signal"/>
</dbReference>
<protein>
    <recommendedName>
        <fullName evidence="4">SH3 domain-containing protein</fullName>
    </recommendedName>
</protein>
<keyword evidence="1" id="KW-0732">Signal</keyword>
<reference evidence="2 3" key="1">
    <citation type="submission" date="2019-02" db="EMBL/GenBank/DDBJ databases">
        <title>Genomic Encyclopedia of Type Strains, Phase IV (KMG-IV): sequencing the most valuable type-strain genomes for metagenomic binning, comparative biology and taxonomic classification.</title>
        <authorList>
            <person name="Goeker M."/>
        </authorList>
    </citation>
    <scope>NUCLEOTIDE SEQUENCE [LARGE SCALE GENOMIC DNA]</scope>
    <source>
        <strain evidence="2 3">DSM 101727</strain>
    </source>
</reference>
<dbReference type="RefSeq" id="WP_130348173.1">
    <property type="nucleotide sequence ID" value="NZ_SGWQ01000014.1"/>
</dbReference>
<name>A0A4Q7KCW4_9PSEU</name>
<dbReference type="AlphaFoldDB" id="A0A4Q7KCW4"/>
<dbReference type="PROSITE" id="PS51318">
    <property type="entry name" value="TAT"/>
    <property type="match status" value="1"/>
</dbReference>
<organism evidence="2 3">
    <name type="scientific">Herbihabitans rhizosphaerae</name>
    <dbReference type="NCBI Taxonomy" id="1872711"/>
    <lineage>
        <taxon>Bacteria</taxon>
        <taxon>Bacillati</taxon>
        <taxon>Actinomycetota</taxon>
        <taxon>Actinomycetes</taxon>
        <taxon>Pseudonocardiales</taxon>
        <taxon>Pseudonocardiaceae</taxon>
        <taxon>Herbihabitans</taxon>
    </lineage>
</organism>
<feature type="chain" id="PRO_5020854516" description="SH3 domain-containing protein" evidence="1">
    <location>
        <begin position="30"/>
        <end position="113"/>
    </location>
</feature>
<sequence>MNARRSLAALGILAAATLAPSVAAAPAQAAVSPAAGAQALACDKNMHAKETVIIRNRASASGAAVGQLNKGQDACVSSIVRGSWYNACGTADFEWAKIGTGRYVAASCMVRNG</sequence>
<evidence type="ECO:0000256" key="1">
    <source>
        <dbReference type="SAM" id="SignalP"/>
    </source>
</evidence>
<comment type="caution">
    <text evidence="2">The sequence shown here is derived from an EMBL/GenBank/DDBJ whole genome shotgun (WGS) entry which is preliminary data.</text>
</comment>
<keyword evidence="3" id="KW-1185">Reference proteome</keyword>
<evidence type="ECO:0008006" key="4">
    <source>
        <dbReference type="Google" id="ProtNLM"/>
    </source>
</evidence>
<proteinExistence type="predicted"/>
<dbReference type="EMBL" id="SGWQ01000014">
    <property type="protein sequence ID" value="RZS31359.1"/>
    <property type="molecule type" value="Genomic_DNA"/>
</dbReference>
<feature type="signal peptide" evidence="1">
    <location>
        <begin position="1"/>
        <end position="29"/>
    </location>
</feature>
<accession>A0A4Q7KCW4</accession>
<evidence type="ECO:0000313" key="2">
    <source>
        <dbReference type="EMBL" id="RZS31359.1"/>
    </source>
</evidence>
<gene>
    <name evidence="2" type="ORF">EV193_11450</name>
</gene>
<dbReference type="OrthoDB" id="3699238at2"/>